<dbReference type="STRING" id="571913.VV02_23065"/>
<keyword evidence="2" id="KW-1185">Reference proteome</keyword>
<dbReference type="EMBL" id="CP011112">
    <property type="protein sequence ID" value="AKU18070.1"/>
    <property type="molecule type" value="Genomic_DNA"/>
</dbReference>
<sequence length="130" mass="13450">MVIARSPELSESLAGRTRGVLVATRGAAAPLEEWLRSASEGLVEQNPTFHLLQAADVELDGQPGFRILGTQVAPGGAAVVLDQINTIVPGEDTETAGIALSFTWPALVYDAACAAQTEDMAASLQFGGVS</sequence>
<accession>A0A0K1JNA8</accession>
<organism evidence="1 2">
    <name type="scientific">Luteipulveratus mongoliensis</name>
    <dbReference type="NCBI Taxonomy" id="571913"/>
    <lineage>
        <taxon>Bacteria</taxon>
        <taxon>Bacillati</taxon>
        <taxon>Actinomycetota</taxon>
        <taxon>Actinomycetes</taxon>
        <taxon>Micrococcales</taxon>
        <taxon>Dermacoccaceae</taxon>
        <taxon>Luteipulveratus</taxon>
    </lineage>
</organism>
<dbReference type="Proteomes" id="UP000066480">
    <property type="component" value="Chromosome"/>
</dbReference>
<gene>
    <name evidence="1" type="ORF">VV02_23065</name>
</gene>
<name>A0A0K1JNA8_9MICO</name>
<evidence type="ECO:0000313" key="2">
    <source>
        <dbReference type="Proteomes" id="UP000066480"/>
    </source>
</evidence>
<reference evidence="1 2" key="1">
    <citation type="submission" date="2015-03" db="EMBL/GenBank/DDBJ databases">
        <title>Luteipulveratus halotolerans sp. nov., a novel actinobacterium (Dermacoccaceae) from Sarawak, Malaysia.</title>
        <authorList>
            <person name="Juboi H."/>
            <person name="Basik A."/>
            <person name="Shamsul S.S."/>
            <person name="Arnold P."/>
            <person name="Schmitt E.K."/>
            <person name="Sanglier J.-J."/>
            <person name="Yeo T."/>
        </authorList>
    </citation>
    <scope>NUCLEOTIDE SEQUENCE [LARGE SCALE GENOMIC DNA]</scope>
    <source>
        <strain evidence="1 2">MN07-A0370</strain>
    </source>
</reference>
<dbReference type="Gene3D" id="3.40.1000.10">
    <property type="entry name" value="Mog1/PsbP, alpha/beta/alpha sandwich"/>
    <property type="match status" value="1"/>
</dbReference>
<evidence type="ECO:0000313" key="1">
    <source>
        <dbReference type="EMBL" id="AKU18070.1"/>
    </source>
</evidence>
<proteinExistence type="predicted"/>
<protein>
    <submittedName>
        <fullName evidence="1">Uncharacterized protein</fullName>
    </submittedName>
</protein>
<dbReference type="AlphaFoldDB" id="A0A0K1JNA8"/>
<dbReference type="KEGG" id="lmoi:VV02_23065"/>